<proteinExistence type="predicted"/>
<dbReference type="Proteomes" id="UP001085076">
    <property type="component" value="Miscellaneous, Linkage group lg02"/>
</dbReference>
<evidence type="ECO:0000313" key="3">
    <source>
        <dbReference type="Proteomes" id="UP001085076"/>
    </source>
</evidence>
<evidence type="ECO:0000256" key="1">
    <source>
        <dbReference type="SAM" id="MobiDB-lite"/>
    </source>
</evidence>
<gene>
    <name evidence="2" type="ORF">J5N97_009856</name>
</gene>
<feature type="region of interest" description="Disordered" evidence="1">
    <location>
        <begin position="85"/>
        <end position="114"/>
    </location>
</feature>
<evidence type="ECO:0000313" key="2">
    <source>
        <dbReference type="EMBL" id="KAJ0981601.1"/>
    </source>
</evidence>
<name>A0A9D5HMA1_9LILI</name>
<keyword evidence="3" id="KW-1185">Reference proteome</keyword>
<dbReference type="EMBL" id="JAGGNH010000002">
    <property type="protein sequence ID" value="KAJ0981601.1"/>
    <property type="molecule type" value="Genomic_DNA"/>
</dbReference>
<reference evidence="2" key="1">
    <citation type="submission" date="2021-03" db="EMBL/GenBank/DDBJ databases">
        <authorList>
            <person name="Li Z."/>
            <person name="Yang C."/>
        </authorList>
    </citation>
    <scope>NUCLEOTIDE SEQUENCE</scope>
    <source>
        <strain evidence="2">Dzin_1.0</strain>
        <tissue evidence="2">Leaf</tissue>
    </source>
</reference>
<protein>
    <submittedName>
        <fullName evidence="2">Uncharacterized protein</fullName>
    </submittedName>
</protein>
<comment type="caution">
    <text evidence="2">The sequence shown here is derived from an EMBL/GenBank/DDBJ whole genome shotgun (WGS) entry which is preliminary data.</text>
</comment>
<sequence>MRQPCQCPAFAPPATKLKDTSPAGPDLPLQAAVRQQLISACSCPDNLLHPQPCVINSSPRQIRQANRALPAGFDATQTRTAAHRAPAAALSPVHPSCRDAAAPSDPPPAGQASARQIHPCVHAHTPEARARPLLTPSHAAPPPAPRTPPALLRRPAIQSAALATVSPLLPPLLSVEAQQPGRAASSHQISRHGATIYCHCEDGLLKIWLLIHLLFFDRLRLVLDSMSKIDSLYSLIYLRPKRQKRKGMPNRRWSKQMDDVLIPSLAEMAKASLKVDKSFKLQAFIEAANVVNSQFHPDQISIAAAPGPSVTTYMPGGLA</sequence>
<dbReference type="OrthoDB" id="686209at2759"/>
<dbReference type="AlphaFoldDB" id="A0A9D5HMA1"/>
<reference evidence="2" key="2">
    <citation type="journal article" date="2022" name="Hortic Res">
        <title>The genome of Dioscorea zingiberensis sheds light on the biosynthesis, origin and evolution of the medicinally important diosgenin saponins.</title>
        <authorList>
            <person name="Li Y."/>
            <person name="Tan C."/>
            <person name="Li Z."/>
            <person name="Guo J."/>
            <person name="Li S."/>
            <person name="Chen X."/>
            <person name="Wang C."/>
            <person name="Dai X."/>
            <person name="Yang H."/>
            <person name="Song W."/>
            <person name="Hou L."/>
            <person name="Xu J."/>
            <person name="Tong Z."/>
            <person name="Xu A."/>
            <person name="Yuan X."/>
            <person name="Wang W."/>
            <person name="Yang Q."/>
            <person name="Chen L."/>
            <person name="Sun Z."/>
            <person name="Wang K."/>
            <person name="Pan B."/>
            <person name="Chen J."/>
            <person name="Bao Y."/>
            <person name="Liu F."/>
            <person name="Qi X."/>
            <person name="Gang D.R."/>
            <person name="Wen J."/>
            <person name="Li J."/>
        </authorList>
    </citation>
    <scope>NUCLEOTIDE SEQUENCE</scope>
    <source>
        <strain evidence="2">Dzin_1.0</strain>
    </source>
</reference>
<accession>A0A9D5HMA1</accession>
<organism evidence="2 3">
    <name type="scientific">Dioscorea zingiberensis</name>
    <dbReference type="NCBI Taxonomy" id="325984"/>
    <lineage>
        <taxon>Eukaryota</taxon>
        <taxon>Viridiplantae</taxon>
        <taxon>Streptophyta</taxon>
        <taxon>Embryophyta</taxon>
        <taxon>Tracheophyta</taxon>
        <taxon>Spermatophyta</taxon>
        <taxon>Magnoliopsida</taxon>
        <taxon>Liliopsida</taxon>
        <taxon>Dioscoreales</taxon>
        <taxon>Dioscoreaceae</taxon>
        <taxon>Dioscorea</taxon>
    </lineage>
</organism>